<dbReference type="InterPro" id="IPR050738">
    <property type="entry name" value="Sulfatase"/>
</dbReference>
<organism evidence="5 6">
    <name type="scientific">Flavisolibacter ginsenosidimutans</name>
    <dbReference type="NCBI Taxonomy" id="661481"/>
    <lineage>
        <taxon>Bacteria</taxon>
        <taxon>Pseudomonadati</taxon>
        <taxon>Bacteroidota</taxon>
        <taxon>Chitinophagia</taxon>
        <taxon>Chitinophagales</taxon>
        <taxon>Chitinophagaceae</taxon>
        <taxon>Flavisolibacter</taxon>
    </lineage>
</organism>
<dbReference type="AlphaFoldDB" id="A0A5B8UFZ6"/>
<keyword evidence="6" id="KW-1185">Reference proteome</keyword>
<comment type="similarity">
    <text evidence="1">Belongs to the sulfatase family.</text>
</comment>
<accession>A0A5B8UFZ6</accession>
<dbReference type="PANTHER" id="PTHR42693">
    <property type="entry name" value="ARYLSULFATASE FAMILY MEMBER"/>
    <property type="match status" value="1"/>
</dbReference>
<evidence type="ECO:0000256" key="1">
    <source>
        <dbReference type="ARBA" id="ARBA00008779"/>
    </source>
</evidence>
<keyword evidence="3" id="KW-0732">Signal</keyword>
<dbReference type="Gene3D" id="3.40.720.10">
    <property type="entry name" value="Alkaline Phosphatase, subunit A"/>
    <property type="match status" value="1"/>
</dbReference>
<proteinExistence type="inferred from homology"/>
<sequence>MKQFIIWGVLLVLLHANKAVAQKPQKKPNIIFILADDLGYGDIGPYGQQKIETRNLEKLAKMGVKFTQFYAGSTVCAPSRSSFLTGQHTGHTAIRGNKTLQPEGQVPLPDSVITVAMLLQKSGYETAAFGKWSLGFITSSGDPQKKGFDEFYGYNCQTLAHNYYPDHLWHNHNRIDLSGNLKKDAAYSADLIHEQAMNFIKAKHNKPFFLYLPYTLPHADVIVPHDAVYDYYVKKFNEAAVPTLKGNDGEKHHYDAHPHAAFAAMVARLDKFVGEIINAVKEKRLQENTLIIFTSDNGPHKENGGDPDFFNSNGGLRGIKRDLYEGGIRVPFIAYQKGVTKAGTINTEPAALWDLLPTFLQQAGAAPTKNIDGISIMPALKGEKQKLHDYFYWELHEAGGKQAVRMGEWKGVKLNVSKTPSPPIELYNLKTDPQEKTNVAAQHPGVVRQIEALMKEAYVPNKDWPLMPSE</sequence>
<evidence type="ECO:0000256" key="3">
    <source>
        <dbReference type="SAM" id="SignalP"/>
    </source>
</evidence>
<dbReference type="InterPro" id="IPR017850">
    <property type="entry name" value="Alkaline_phosphatase_core_sf"/>
</dbReference>
<dbReference type="Pfam" id="PF00884">
    <property type="entry name" value="Sulfatase"/>
    <property type="match status" value="1"/>
</dbReference>
<dbReference type="GO" id="GO:0004065">
    <property type="term" value="F:arylsulfatase activity"/>
    <property type="evidence" value="ECO:0007669"/>
    <property type="project" value="TreeGrafter"/>
</dbReference>
<feature type="signal peptide" evidence="3">
    <location>
        <begin position="1"/>
        <end position="21"/>
    </location>
</feature>
<evidence type="ECO:0000259" key="4">
    <source>
        <dbReference type="Pfam" id="PF00884"/>
    </source>
</evidence>
<feature type="domain" description="Sulfatase N-terminal" evidence="4">
    <location>
        <begin position="28"/>
        <end position="365"/>
    </location>
</feature>
<dbReference type="InterPro" id="IPR000917">
    <property type="entry name" value="Sulfatase_N"/>
</dbReference>
<dbReference type="PANTHER" id="PTHR42693:SF53">
    <property type="entry name" value="ENDO-4-O-SULFATASE"/>
    <property type="match status" value="1"/>
</dbReference>
<dbReference type="RefSeq" id="WP_146783533.1">
    <property type="nucleotide sequence ID" value="NZ_BAABIO010000006.1"/>
</dbReference>
<dbReference type="OrthoDB" id="9789742at2"/>
<evidence type="ECO:0000313" key="6">
    <source>
        <dbReference type="Proteomes" id="UP000321204"/>
    </source>
</evidence>
<dbReference type="SUPFAM" id="SSF53649">
    <property type="entry name" value="Alkaline phosphatase-like"/>
    <property type="match status" value="1"/>
</dbReference>
<evidence type="ECO:0000256" key="2">
    <source>
        <dbReference type="ARBA" id="ARBA00022801"/>
    </source>
</evidence>
<keyword evidence="2" id="KW-0378">Hydrolase</keyword>
<reference evidence="5 6" key="1">
    <citation type="journal article" date="2015" name="Int. J. Syst. Evol. Microbiol.">
        <title>Flavisolibacter ginsenosidimutans sp. nov., with ginsenoside-converting activity isolated from soil used for cultivating ginseng.</title>
        <authorList>
            <person name="Zhao Y."/>
            <person name="Liu Q."/>
            <person name="Kang M.S."/>
            <person name="Jin F."/>
            <person name="Yu H."/>
            <person name="Im W.T."/>
        </authorList>
    </citation>
    <scope>NUCLEOTIDE SEQUENCE [LARGE SCALE GENOMIC DNA]</scope>
    <source>
        <strain evidence="5 6">Gsoil 636</strain>
    </source>
</reference>
<protein>
    <submittedName>
        <fullName evidence="5">Arylsulfatase</fullName>
    </submittedName>
</protein>
<dbReference type="Proteomes" id="UP000321204">
    <property type="component" value="Chromosome"/>
</dbReference>
<dbReference type="KEGG" id="fgg:FSB75_04720"/>
<dbReference type="Gene3D" id="3.30.1120.10">
    <property type="match status" value="1"/>
</dbReference>
<name>A0A5B8UFZ6_9BACT</name>
<evidence type="ECO:0000313" key="5">
    <source>
        <dbReference type="EMBL" id="QEC55236.1"/>
    </source>
</evidence>
<gene>
    <name evidence="5" type="ORF">FSB75_04720</name>
</gene>
<feature type="chain" id="PRO_5022761212" evidence="3">
    <location>
        <begin position="22"/>
        <end position="470"/>
    </location>
</feature>
<dbReference type="CDD" id="cd16145">
    <property type="entry name" value="ARS_like"/>
    <property type="match status" value="1"/>
</dbReference>
<dbReference type="EMBL" id="CP042433">
    <property type="protein sequence ID" value="QEC55236.1"/>
    <property type="molecule type" value="Genomic_DNA"/>
</dbReference>